<keyword evidence="2" id="KW-1185">Reference proteome</keyword>
<organism evidence="1 2">
    <name type="scientific">Leucogyrophana mollusca</name>
    <dbReference type="NCBI Taxonomy" id="85980"/>
    <lineage>
        <taxon>Eukaryota</taxon>
        <taxon>Fungi</taxon>
        <taxon>Dikarya</taxon>
        <taxon>Basidiomycota</taxon>
        <taxon>Agaricomycotina</taxon>
        <taxon>Agaricomycetes</taxon>
        <taxon>Agaricomycetidae</taxon>
        <taxon>Boletales</taxon>
        <taxon>Boletales incertae sedis</taxon>
        <taxon>Leucogyrophana</taxon>
    </lineage>
</organism>
<name>A0ACB8BG36_9AGAM</name>
<sequence>MKRASEDVVEDVSKRPRAEHDEDDLFHESRRRNALELINPLTEDSGNIEGRVQMIWPSTGGLRRIVLASKTDATVSRFQVEISEKCLRLVNAPVFRVHDILCFALKGAKVEPRAVSSAPSSLPLALKFAQGVAVKYVSGNNAGKIINTWKGEATTPTDKDAWFAPPADPSSILRVSEIVEEDAVAAQLVDNIAEAPPAPQAEKIANLGPDRQPSNHYSSSIEGQISSTEHTMGHAHLDSGPRKARSPSPAHISHESSGVQKYQGPKLPPANGQTKKQRNKHKKQRQRERQALHGHSSEPAPAPLAVKQSHQAVSPIPAPAHPLPHAQSEPPSLAPRKEPSHPQDASTSGPSASAPTNDPTRRPEEDPLIKDIAPVSQQTSDPALRMWSGLRTDGESYTALGKIKETHGMINVIAVVSSCRSPARTRTNEWGRSFDLVDPSNVDAESTYFDCTGLAVNCFQKKYAEWLPSVKQGDIVILRKLRITQFQGRVRGVGYHDKLRWAIYDLATRRIRPPDRGNAPEFEADGPNGFGYQYTPYWEPRSDGDEIKYCGKLADWWEALQKQGVDNVTTIQSTDRARRLHRLIADASPDMAPRGFFDCTAEILHVYPNDNGPCSVYVTDYTSSPRLHPIQASWCPPELSNYILKMEMWDAAANLARTMEPGDLWYLYNSRVIENRLGYMEGRMQLDEKVCKLDERLADNNPHLQALLQRRKEWTKDGGSARQPANKFDSKLIQDVDENTSFFNCTVEALHVDCNSRDEALLYVTDYTFHPDLPCLPTPTPKWATGLDRRIVKVVLEGGQRKRGEKIQPGSYYTIRNLRLINRSNAKNAYGRLGGDEVLIVATDESTNDDAQALLERKKGWKRELELEGTIINEEVQDPAPDFSLCTRQSGNSMTIKQIISSDDCPAKFDLIACVNDFYPSLEDAVVLRCMKCKTDLPPTLRRCPPCDDMVDTHTKCCYRFFLRLQDAEGDLITVSVSDPECPLIRGLPPADFREDLEALERFVERLKPFIGNLEDVHRGLSHGEVIQRQTSVFRFSIESWDSTPCGKPARVYGLLDCATIG</sequence>
<reference evidence="1" key="1">
    <citation type="journal article" date="2021" name="New Phytol.">
        <title>Evolutionary innovations through gain and loss of genes in the ectomycorrhizal Boletales.</title>
        <authorList>
            <person name="Wu G."/>
            <person name="Miyauchi S."/>
            <person name="Morin E."/>
            <person name="Kuo A."/>
            <person name="Drula E."/>
            <person name="Varga T."/>
            <person name="Kohler A."/>
            <person name="Feng B."/>
            <person name="Cao Y."/>
            <person name="Lipzen A."/>
            <person name="Daum C."/>
            <person name="Hundley H."/>
            <person name="Pangilinan J."/>
            <person name="Johnson J."/>
            <person name="Barry K."/>
            <person name="LaButti K."/>
            <person name="Ng V."/>
            <person name="Ahrendt S."/>
            <person name="Min B."/>
            <person name="Choi I.G."/>
            <person name="Park H."/>
            <person name="Plett J.M."/>
            <person name="Magnuson J."/>
            <person name="Spatafora J.W."/>
            <person name="Nagy L.G."/>
            <person name="Henrissat B."/>
            <person name="Grigoriev I.V."/>
            <person name="Yang Z.L."/>
            <person name="Xu J."/>
            <person name="Martin F.M."/>
        </authorList>
    </citation>
    <scope>NUCLEOTIDE SEQUENCE</scope>
    <source>
        <strain evidence="1">KUC20120723A-06</strain>
    </source>
</reference>
<dbReference type="Proteomes" id="UP000790709">
    <property type="component" value="Unassembled WGS sequence"/>
</dbReference>
<evidence type="ECO:0000313" key="2">
    <source>
        <dbReference type="Proteomes" id="UP000790709"/>
    </source>
</evidence>
<comment type="caution">
    <text evidence="1">The sequence shown here is derived from an EMBL/GenBank/DDBJ whole genome shotgun (WGS) entry which is preliminary data.</text>
</comment>
<accession>A0ACB8BG36</accession>
<dbReference type="EMBL" id="MU266451">
    <property type="protein sequence ID" value="KAH7923468.1"/>
    <property type="molecule type" value="Genomic_DNA"/>
</dbReference>
<evidence type="ECO:0000313" key="1">
    <source>
        <dbReference type="EMBL" id="KAH7923468.1"/>
    </source>
</evidence>
<proteinExistence type="predicted"/>
<protein>
    <submittedName>
        <fullName evidence="1">Uncharacterized protein</fullName>
    </submittedName>
</protein>
<gene>
    <name evidence="1" type="ORF">BV22DRAFT_1068672</name>
</gene>